<feature type="region of interest" description="Disordered" evidence="1">
    <location>
        <begin position="145"/>
        <end position="182"/>
    </location>
</feature>
<dbReference type="EMBL" id="CP063458">
    <property type="protein sequence ID" value="QOV91826.1"/>
    <property type="molecule type" value="Genomic_DNA"/>
</dbReference>
<proteinExistence type="predicted"/>
<organism evidence="2 3">
    <name type="scientific">Humisphaera borealis</name>
    <dbReference type="NCBI Taxonomy" id="2807512"/>
    <lineage>
        <taxon>Bacteria</taxon>
        <taxon>Pseudomonadati</taxon>
        <taxon>Planctomycetota</taxon>
        <taxon>Phycisphaerae</taxon>
        <taxon>Tepidisphaerales</taxon>
        <taxon>Tepidisphaeraceae</taxon>
        <taxon>Humisphaera</taxon>
    </lineage>
</organism>
<feature type="compositionally biased region" description="Polar residues" evidence="1">
    <location>
        <begin position="148"/>
        <end position="164"/>
    </location>
</feature>
<sequence length="182" mass="19281">MSTPRVSLEQLRIETPCPASWDAMTGDNRSRFCQACQLQVHDLTAMPREEAERLVCEAAGRLCVRMAVQMTATPIATSPVGYQSSLRTRPRKGWRFWTGIGLIGAGMSAIANAWQGRQVVPVPAPAVVTPVRIMAPMMGIVCPPPASRPSTGSPATSPSDALSSPVTVPDLTAAATDAAPTR</sequence>
<evidence type="ECO:0000313" key="3">
    <source>
        <dbReference type="Proteomes" id="UP000593765"/>
    </source>
</evidence>
<dbReference type="AlphaFoldDB" id="A0A7M2X227"/>
<dbReference type="Proteomes" id="UP000593765">
    <property type="component" value="Chromosome"/>
</dbReference>
<evidence type="ECO:0000256" key="1">
    <source>
        <dbReference type="SAM" id="MobiDB-lite"/>
    </source>
</evidence>
<name>A0A7M2X227_9BACT</name>
<protein>
    <submittedName>
        <fullName evidence="2">Uncharacterized protein</fullName>
    </submittedName>
</protein>
<gene>
    <name evidence="2" type="ORF">IPV69_10920</name>
</gene>
<accession>A0A7M2X227</accession>
<evidence type="ECO:0000313" key="2">
    <source>
        <dbReference type="EMBL" id="QOV91826.1"/>
    </source>
</evidence>
<dbReference type="KEGG" id="hbs:IPV69_10920"/>
<reference evidence="2 3" key="1">
    <citation type="submission" date="2020-10" db="EMBL/GenBank/DDBJ databases">
        <title>Wide distribution of Phycisphaera-like planctomycetes from WD2101 soil group in peatlands and genome analysis of the first cultivated representative.</title>
        <authorList>
            <person name="Dedysh S.N."/>
            <person name="Beletsky A.V."/>
            <person name="Ivanova A."/>
            <person name="Kulichevskaya I.S."/>
            <person name="Suzina N.E."/>
            <person name="Philippov D.A."/>
            <person name="Rakitin A.L."/>
            <person name="Mardanov A.V."/>
            <person name="Ravin N.V."/>
        </authorList>
    </citation>
    <scope>NUCLEOTIDE SEQUENCE [LARGE SCALE GENOMIC DNA]</scope>
    <source>
        <strain evidence="2 3">M1803</strain>
    </source>
</reference>
<feature type="compositionally biased region" description="Low complexity" evidence="1">
    <location>
        <begin position="165"/>
        <end position="182"/>
    </location>
</feature>
<keyword evidence="3" id="KW-1185">Reference proteome</keyword>
<dbReference type="RefSeq" id="WP_206295144.1">
    <property type="nucleotide sequence ID" value="NZ_CP063458.1"/>
</dbReference>